<reference evidence="2" key="1">
    <citation type="journal article" date="2023" name="Int. J. Syst. Evol. Microbiol.">
        <title>&lt;i&gt;Holtiella tumoricola&lt;/i&gt; gen. nov. sp. nov., isolated from a human clinical sample.</title>
        <authorList>
            <person name="Allen-Vercoe E."/>
            <person name="Daigneault M.C."/>
            <person name="Vancuren S.J."/>
            <person name="Cochrane K."/>
            <person name="O'Neal L.L."/>
            <person name="Sankaranarayanan K."/>
            <person name="Lawson P.A."/>
        </authorList>
    </citation>
    <scope>NUCLEOTIDE SEQUENCE</scope>
    <source>
        <strain evidence="2">CC70A</strain>
    </source>
</reference>
<dbReference type="Pfam" id="PF00480">
    <property type="entry name" value="ROK"/>
    <property type="match status" value="1"/>
</dbReference>
<comment type="caution">
    <text evidence="2">The sequence shown here is derived from an EMBL/GenBank/DDBJ whole genome shotgun (WGS) entry which is preliminary data.</text>
</comment>
<dbReference type="PANTHER" id="PTHR18964">
    <property type="entry name" value="ROK (REPRESSOR, ORF, KINASE) FAMILY"/>
    <property type="match status" value="1"/>
</dbReference>
<dbReference type="EMBL" id="JAQIFT010000028">
    <property type="protein sequence ID" value="MDA3731130.1"/>
    <property type="molecule type" value="Genomic_DNA"/>
</dbReference>
<organism evidence="2 3">
    <name type="scientific">Holtiella tumoricola</name>
    <dbReference type="NCBI Taxonomy" id="3018743"/>
    <lineage>
        <taxon>Bacteria</taxon>
        <taxon>Bacillati</taxon>
        <taxon>Bacillota</taxon>
        <taxon>Clostridia</taxon>
        <taxon>Lachnospirales</taxon>
        <taxon>Cellulosilyticaceae</taxon>
        <taxon>Holtiella</taxon>
    </lineage>
</organism>
<dbReference type="PANTHER" id="PTHR18964:SF149">
    <property type="entry name" value="BIFUNCTIONAL UDP-N-ACETYLGLUCOSAMINE 2-EPIMERASE_N-ACETYLMANNOSAMINE KINASE"/>
    <property type="match status" value="1"/>
</dbReference>
<sequence length="278" mass="29858">MSNYVGVDIGCTKMYFCAVVDNHYIEKRALTGLDCPKERIKEELEAFLKELPFTPEGIGMAIPGLVKGDYMVELSDMSDLTGVTVDYFSEGRFPIRFINDVKAATVCEISNHPDSDTLAVIMAGSGLAIGVYSKGKMITGAHGFAGELGYCVIQTEDGPTVLDDVSGGMGILRLAQCDAPTLLSRLENNDPSATALIAKAGHYFGLALTNIIHLFNPDTIVIGGSTSTYTGYLEHALSTASQYTLKDMYTACTITTPKDLKRIVALGALEYIKSGLIL</sequence>
<evidence type="ECO:0000313" key="2">
    <source>
        <dbReference type="EMBL" id="MDA3731130.1"/>
    </source>
</evidence>
<dbReference type="Gene3D" id="3.30.420.40">
    <property type="match status" value="2"/>
</dbReference>
<evidence type="ECO:0000313" key="3">
    <source>
        <dbReference type="Proteomes" id="UP001169242"/>
    </source>
</evidence>
<dbReference type="AlphaFoldDB" id="A0AA42DL75"/>
<dbReference type="Proteomes" id="UP001169242">
    <property type="component" value="Unassembled WGS sequence"/>
</dbReference>
<accession>A0AA42DL75</accession>
<dbReference type="InterPro" id="IPR000600">
    <property type="entry name" value="ROK"/>
</dbReference>
<comment type="similarity">
    <text evidence="1">Belongs to the ROK (NagC/XylR) family.</text>
</comment>
<dbReference type="SUPFAM" id="SSF53067">
    <property type="entry name" value="Actin-like ATPase domain"/>
    <property type="match status" value="1"/>
</dbReference>
<gene>
    <name evidence="2" type="ORF">PBV87_06465</name>
</gene>
<keyword evidence="3" id="KW-1185">Reference proteome</keyword>
<dbReference type="RefSeq" id="WP_271011571.1">
    <property type="nucleotide sequence ID" value="NZ_JAQIFT010000028.1"/>
</dbReference>
<protein>
    <submittedName>
        <fullName evidence="2">ROK family protein</fullName>
    </submittedName>
</protein>
<proteinExistence type="inferred from homology"/>
<name>A0AA42DL75_9FIRM</name>
<dbReference type="InterPro" id="IPR043129">
    <property type="entry name" value="ATPase_NBD"/>
</dbReference>
<evidence type="ECO:0000256" key="1">
    <source>
        <dbReference type="ARBA" id="ARBA00006479"/>
    </source>
</evidence>